<dbReference type="SUPFAM" id="SSF89796">
    <property type="entry name" value="CoA-transferase family III (CaiB/BaiF)"/>
    <property type="match status" value="1"/>
</dbReference>
<accession>A0A4D7BE98</accession>
<dbReference type="PANTHER" id="PTHR48207:SF3">
    <property type="entry name" value="SUCCINATE--HYDROXYMETHYLGLUTARATE COA-TRANSFERASE"/>
    <property type="match status" value="1"/>
</dbReference>
<reference evidence="2 3" key="1">
    <citation type="submission" date="2019-04" db="EMBL/GenBank/DDBJ databases">
        <title>Phreatobacter aquaticus sp. nov.</title>
        <authorList>
            <person name="Choi A."/>
        </authorList>
    </citation>
    <scope>NUCLEOTIDE SEQUENCE [LARGE SCALE GENOMIC DNA]</scope>
    <source>
        <strain evidence="2 3">KCTC 52518</strain>
    </source>
</reference>
<name>A0A4D7BE98_9HYPH</name>
<evidence type="ECO:0000313" key="3">
    <source>
        <dbReference type="Proteomes" id="UP000298781"/>
    </source>
</evidence>
<protein>
    <submittedName>
        <fullName evidence="2">CoA transferase</fullName>
    </submittedName>
</protein>
<gene>
    <name evidence="2" type="ORF">E8M01_20510</name>
</gene>
<dbReference type="KEGG" id="pstg:E8M01_20510"/>
<dbReference type="GO" id="GO:0008410">
    <property type="term" value="F:CoA-transferase activity"/>
    <property type="evidence" value="ECO:0007669"/>
    <property type="project" value="TreeGrafter"/>
</dbReference>
<dbReference type="OrthoDB" id="9806585at2"/>
<keyword evidence="3" id="KW-1185">Reference proteome</keyword>
<keyword evidence="1 2" id="KW-0808">Transferase</keyword>
<dbReference type="InterPro" id="IPR050483">
    <property type="entry name" value="CoA-transferase_III_domain"/>
</dbReference>
<dbReference type="Gene3D" id="3.30.1540.10">
    <property type="entry name" value="formyl-coa transferase, domain 3"/>
    <property type="match status" value="1"/>
</dbReference>
<dbReference type="RefSeq" id="WP_136964736.1">
    <property type="nucleotide sequence ID" value="NZ_CP039690.1"/>
</dbReference>
<dbReference type="AlphaFoldDB" id="A0A4D7BE98"/>
<proteinExistence type="predicted"/>
<dbReference type="InterPro" id="IPR023606">
    <property type="entry name" value="CoA-Trfase_III_dom_1_sf"/>
</dbReference>
<dbReference type="InterPro" id="IPR044855">
    <property type="entry name" value="CoA-Trfase_III_dom3_sf"/>
</dbReference>
<organism evidence="2 3">
    <name type="scientific">Phreatobacter stygius</name>
    <dbReference type="NCBI Taxonomy" id="1940610"/>
    <lineage>
        <taxon>Bacteria</taxon>
        <taxon>Pseudomonadati</taxon>
        <taxon>Pseudomonadota</taxon>
        <taxon>Alphaproteobacteria</taxon>
        <taxon>Hyphomicrobiales</taxon>
        <taxon>Phreatobacteraceae</taxon>
        <taxon>Phreatobacter</taxon>
    </lineage>
</organism>
<dbReference type="Gene3D" id="3.40.50.10540">
    <property type="entry name" value="Crotonobetainyl-coa:carnitine coa-transferase, domain 1"/>
    <property type="match status" value="1"/>
</dbReference>
<sequence>MVPDPGGAQASGPLAGEFVLDLSKVLAGPLCTQNLGDLGAEVVKIETPDGGDETRRWPPQRDGLGTAFLAVNRNKSSIVVDLKAPAGRDIVLNLAARASVLVESFAPGTAEKLGLDYQAIRAINPKIVYCSISGFGQTGPLRKAPGYDAVLQAFTGLMDINGEPGAGPVKLPASPVDQSTGLNATQGILAALLQRERTGSGGYLEVSLFETAVAYLGYVAQSYWHGGQLPRRAGSAHEALCPYQVFEAADKPVFIGIANDRFWRIFCTAAGRPDLGRDPRFATNPDRVVHRADTVAVVQDVIGRASAAHWMERLGQAGIPCAPLNTLADMLAHPHTAARGIVLDYDHPALGPCKAVAHPIQFNGMARQVGKPPPMFGADTGRILGELGYRASEIAELAGAGVVVLGDDTSKR</sequence>
<dbReference type="PANTHER" id="PTHR48207">
    <property type="entry name" value="SUCCINATE--HYDROXYMETHYLGLUTARATE COA-TRANSFERASE"/>
    <property type="match status" value="1"/>
</dbReference>
<evidence type="ECO:0000256" key="1">
    <source>
        <dbReference type="ARBA" id="ARBA00022679"/>
    </source>
</evidence>
<dbReference type="InterPro" id="IPR003673">
    <property type="entry name" value="CoA-Trfase_fam_III"/>
</dbReference>
<dbReference type="Pfam" id="PF02515">
    <property type="entry name" value="CoA_transf_3"/>
    <property type="match status" value="1"/>
</dbReference>
<dbReference type="Proteomes" id="UP000298781">
    <property type="component" value="Chromosome"/>
</dbReference>
<dbReference type="EMBL" id="CP039690">
    <property type="protein sequence ID" value="QCI69330.1"/>
    <property type="molecule type" value="Genomic_DNA"/>
</dbReference>
<evidence type="ECO:0000313" key="2">
    <source>
        <dbReference type="EMBL" id="QCI69330.1"/>
    </source>
</evidence>